<dbReference type="SUPFAM" id="SSF54928">
    <property type="entry name" value="RNA-binding domain, RBD"/>
    <property type="match status" value="2"/>
</dbReference>
<dbReference type="PANTHER" id="PTHR15608:SF0">
    <property type="entry name" value="HIV TAT-SPECIFIC FACTOR 1"/>
    <property type="match status" value="1"/>
</dbReference>
<keyword evidence="10" id="KW-1185">Reference proteome</keyword>
<feature type="domain" description="RRM" evidence="8">
    <location>
        <begin position="32"/>
        <end position="123"/>
    </location>
</feature>
<keyword evidence="4 6" id="KW-0694">RNA-binding</keyword>
<dbReference type="GO" id="GO:0005686">
    <property type="term" value="C:U2 snRNP"/>
    <property type="evidence" value="ECO:0007669"/>
    <property type="project" value="TreeGrafter"/>
</dbReference>
<comment type="similarity">
    <text evidence="1">Belongs to the HTATSF1 family.</text>
</comment>
<evidence type="ECO:0000259" key="8">
    <source>
        <dbReference type="PROSITE" id="PS50102"/>
    </source>
</evidence>
<dbReference type="GeneID" id="8444312"/>
<dbReference type="InterPro" id="IPR000504">
    <property type="entry name" value="RRM_dom"/>
</dbReference>
<evidence type="ECO:0000313" key="9">
    <source>
        <dbReference type="EMBL" id="EEP81077.1"/>
    </source>
</evidence>
<dbReference type="CDD" id="cd12285">
    <property type="entry name" value="RRM3_RBM39_like"/>
    <property type="match status" value="1"/>
</dbReference>
<dbReference type="GO" id="GO:0005684">
    <property type="term" value="C:U2-type spliceosomal complex"/>
    <property type="evidence" value="ECO:0007669"/>
    <property type="project" value="TreeGrafter"/>
</dbReference>
<dbReference type="Proteomes" id="UP000002058">
    <property type="component" value="Unassembled WGS sequence"/>
</dbReference>
<dbReference type="EMBL" id="CH476617">
    <property type="protein sequence ID" value="EEP81077.1"/>
    <property type="molecule type" value="Genomic_DNA"/>
</dbReference>
<evidence type="ECO:0000256" key="6">
    <source>
        <dbReference type="PROSITE-ProRule" id="PRU00176"/>
    </source>
</evidence>
<evidence type="ECO:0000313" key="10">
    <source>
        <dbReference type="Proteomes" id="UP000002058"/>
    </source>
</evidence>
<dbReference type="KEGG" id="ure:UREG_05919"/>
<dbReference type="SMART" id="SM00360">
    <property type="entry name" value="RRM"/>
    <property type="match status" value="2"/>
</dbReference>
<gene>
    <name evidence="9" type="ORF">UREG_05919</name>
</gene>
<evidence type="ECO:0000256" key="3">
    <source>
        <dbReference type="ARBA" id="ARBA00022737"/>
    </source>
</evidence>
<reference evidence="10" key="1">
    <citation type="journal article" date="2009" name="Genome Res.">
        <title>Comparative genomic analyses of the human fungal pathogens Coccidioides and their relatives.</title>
        <authorList>
            <person name="Sharpton T.J."/>
            <person name="Stajich J.E."/>
            <person name="Rounsley S.D."/>
            <person name="Gardner M.J."/>
            <person name="Wortman J.R."/>
            <person name="Jordar V.S."/>
            <person name="Maiti R."/>
            <person name="Kodira C.D."/>
            <person name="Neafsey D.E."/>
            <person name="Zeng Q."/>
            <person name="Hung C.-Y."/>
            <person name="McMahan C."/>
            <person name="Muszewska A."/>
            <person name="Grynberg M."/>
            <person name="Mandel M.A."/>
            <person name="Kellner E.M."/>
            <person name="Barker B.M."/>
            <person name="Galgiani J.N."/>
            <person name="Orbach M.J."/>
            <person name="Kirkland T.N."/>
            <person name="Cole G.T."/>
            <person name="Henn M.R."/>
            <person name="Birren B.W."/>
            <person name="Taylor J.W."/>
        </authorList>
    </citation>
    <scope>NUCLEOTIDE SEQUENCE [LARGE SCALE GENOMIC DNA]</scope>
    <source>
        <strain evidence="10">UAMH 1704</strain>
    </source>
</reference>
<feature type="domain" description="RRM" evidence="8">
    <location>
        <begin position="179"/>
        <end position="258"/>
    </location>
</feature>
<dbReference type="InterPro" id="IPR035979">
    <property type="entry name" value="RBD_domain_sf"/>
</dbReference>
<dbReference type="FunCoup" id="C4JTY0">
    <property type="interactions" value="64"/>
</dbReference>
<evidence type="ECO:0000256" key="1">
    <source>
        <dbReference type="ARBA" id="ARBA00007747"/>
    </source>
</evidence>
<dbReference type="eggNOG" id="KOG1548">
    <property type="taxonomic scope" value="Eukaryota"/>
</dbReference>
<dbReference type="InterPro" id="IPR012677">
    <property type="entry name" value="Nucleotide-bd_a/b_plait_sf"/>
</dbReference>
<dbReference type="HOGENOM" id="CLU_026945_0_0_1"/>
<dbReference type="PANTHER" id="PTHR15608">
    <property type="entry name" value="SPLICING FACTOR U2AF-ASSOCIATED PROTEIN 2"/>
    <property type="match status" value="1"/>
</dbReference>
<dbReference type="Gene3D" id="3.30.70.330">
    <property type="match status" value="2"/>
</dbReference>
<dbReference type="FunFam" id="3.30.70.330:FF:000105">
    <property type="entry name" value="HIV Tat-specific factor 1 homolog"/>
    <property type="match status" value="1"/>
</dbReference>
<proteinExistence type="inferred from homology"/>
<dbReference type="InParanoid" id="C4JTY0"/>
<dbReference type="OMA" id="DTDFRFG"/>
<evidence type="ECO:0000256" key="5">
    <source>
        <dbReference type="ARBA" id="ARBA00023187"/>
    </source>
</evidence>
<dbReference type="GO" id="GO:0000398">
    <property type="term" value="P:mRNA splicing, via spliceosome"/>
    <property type="evidence" value="ECO:0007669"/>
    <property type="project" value="InterPro"/>
</dbReference>
<dbReference type="InterPro" id="IPR034392">
    <property type="entry name" value="TatSF1-like_RRM1"/>
</dbReference>
<dbReference type="FunFam" id="3.30.70.330:FF:000329">
    <property type="entry name" value="splicing factor U2AF-associated protein 2"/>
    <property type="match status" value="1"/>
</dbReference>
<accession>C4JTY0</accession>
<dbReference type="OrthoDB" id="10258585at2759"/>
<dbReference type="STRING" id="336963.C4JTY0"/>
<name>C4JTY0_UNCRE</name>
<organism evidence="9 10">
    <name type="scientific">Uncinocarpus reesii (strain UAMH 1704)</name>
    <dbReference type="NCBI Taxonomy" id="336963"/>
    <lineage>
        <taxon>Eukaryota</taxon>
        <taxon>Fungi</taxon>
        <taxon>Dikarya</taxon>
        <taxon>Ascomycota</taxon>
        <taxon>Pezizomycotina</taxon>
        <taxon>Eurotiomycetes</taxon>
        <taxon>Eurotiomycetidae</taxon>
        <taxon>Onygenales</taxon>
        <taxon>Onygenaceae</taxon>
        <taxon>Uncinocarpus</taxon>
    </lineage>
</organism>
<evidence type="ECO:0000256" key="4">
    <source>
        <dbReference type="ARBA" id="ARBA00022884"/>
    </source>
</evidence>
<evidence type="ECO:0000256" key="7">
    <source>
        <dbReference type="SAM" id="MobiDB-lite"/>
    </source>
</evidence>
<keyword evidence="5" id="KW-0508">mRNA splicing</keyword>
<dbReference type="PROSITE" id="PS50102">
    <property type="entry name" value="RRM"/>
    <property type="match status" value="2"/>
</dbReference>
<evidence type="ECO:0000256" key="2">
    <source>
        <dbReference type="ARBA" id="ARBA00022664"/>
    </source>
</evidence>
<dbReference type="AlphaFoldDB" id="C4JTY0"/>
<dbReference type="RefSeq" id="XP_002585230.1">
    <property type="nucleotide sequence ID" value="XM_002585184.1"/>
</dbReference>
<dbReference type="InterPro" id="IPR034393">
    <property type="entry name" value="TatSF1-like"/>
</dbReference>
<feature type="compositionally biased region" description="Acidic residues" evidence="7">
    <location>
        <begin position="272"/>
        <end position="286"/>
    </location>
</feature>
<dbReference type="GO" id="GO:0003723">
    <property type="term" value="F:RNA binding"/>
    <property type="evidence" value="ECO:0007669"/>
    <property type="project" value="UniProtKB-UniRule"/>
</dbReference>
<dbReference type="VEuPathDB" id="FungiDB:UREG_05919"/>
<dbReference type="Pfam" id="PF00076">
    <property type="entry name" value="RRM_1"/>
    <property type="match status" value="2"/>
</dbReference>
<feature type="region of interest" description="Disordered" evidence="7">
    <location>
        <begin position="266"/>
        <end position="286"/>
    </location>
</feature>
<protein>
    <recommendedName>
        <fullName evidence="8">RRM domain-containing protein</fullName>
    </recommendedName>
</protein>
<keyword evidence="3" id="KW-0677">Repeat</keyword>
<sequence>MPVSNSSLYFVSRLQESGNTNAPKAKKPRTNTAVYVTSIPLDATIEEINDVFCKCGVIAEEIDSHRPRIKMYTDENGKFKGDALVVYFRPESVNLAIQMLDDSDFRLGETGPQGKMKVQQADFSFKAQQEAPQKQNTRDKAKIIKKTQRLKNKLADWDEDDAATLQPTGRWEKVVILRHMFTLAELEDDPAAILDIKEDIRDECSKLGEVTNVVLYDKEESGVVTVRFKDPEAAQACVEMMNGRFFGGTKVEAYIADGRERFRKSNDKSYDYEDDGAGWEASYDDEESKRLEKFSSWIENETPKKDSASS</sequence>
<dbReference type="CDD" id="cd12281">
    <property type="entry name" value="RRM1_TatSF1_like"/>
    <property type="match status" value="1"/>
</dbReference>
<keyword evidence="2" id="KW-0507">mRNA processing</keyword>